<dbReference type="AlphaFoldDB" id="A0AAV5IN24"/>
<sequence>MGCTPGLLTASPGLQTCSNSLQQSTWAGFATTSLGSHTDQACGN</sequence>
<comment type="caution">
    <text evidence="1">The sequence shown here is derived from an EMBL/GenBank/DDBJ whole genome shotgun (WGS) entry which is preliminary data.</text>
</comment>
<organism evidence="1 2">
    <name type="scientific">Rubroshorea leprosula</name>
    <dbReference type="NCBI Taxonomy" id="152421"/>
    <lineage>
        <taxon>Eukaryota</taxon>
        <taxon>Viridiplantae</taxon>
        <taxon>Streptophyta</taxon>
        <taxon>Embryophyta</taxon>
        <taxon>Tracheophyta</taxon>
        <taxon>Spermatophyta</taxon>
        <taxon>Magnoliopsida</taxon>
        <taxon>eudicotyledons</taxon>
        <taxon>Gunneridae</taxon>
        <taxon>Pentapetalae</taxon>
        <taxon>rosids</taxon>
        <taxon>malvids</taxon>
        <taxon>Malvales</taxon>
        <taxon>Dipterocarpaceae</taxon>
        <taxon>Rubroshorea</taxon>
    </lineage>
</organism>
<proteinExistence type="predicted"/>
<evidence type="ECO:0000313" key="2">
    <source>
        <dbReference type="Proteomes" id="UP001054252"/>
    </source>
</evidence>
<gene>
    <name evidence="1" type="ORF">SLEP1_g14307</name>
</gene>
<reference evidence="1 2" key="1">
    <citation type="journal article" date="2021" name="Commun. Biol.">
        <title>The genome of Shorea leprosula (Dipterocarpaceae) highlights the ecological relevance of drought in aseasonal tropical rainforests.</title>
        <authorList>
            <person name="Ng K.K.S."/>
            <person name="Kobayashi M.J."/>
            <person name="Fawcett J.A."/>
            <person name="Hatakeyama M."/>
            <person name="Paape T."/>
            <person name="Ng C.H."/>
            <person name="Ang C.C."/>
            <person name="Tnah L.H."/>
            <person name="Lee C.T."/>
            <person name="Nishiyama T."/>
            <person name="Sese J."/>
            <person name="O'Brien M.J."/>
            <person name="Copetti D."/>
            <person name="Mohd Noor M.I."/>
            <person name="Ong R.C."/>
            <person name="Putra M."/>
            <person name="Sireger I.Z."/>
            <person name="Indrioko S."/>
            <person name="Kosugi Y."/>
            <person name="Izuno A."/>
            <person name="Isagi Y."/>
            <person name="Lee S.L."/>
            <person name="Shimizu K.K."/>
        </authorList>
    </citation>
    <scope>NUCLEOTIDE SEQUENCE [LARGE SCALE GENOMIC DNA]</scope>
    <source>
        <strain evidence="1">214</strain>
    </source>
</reference>
<protein>
    <submittedName>
        <fullName evidence="1">Uncharacterized protein</fullName>
    </submittedName>
</protein>
<dbReference type="EMBL" id="BPVZ01000017">
    <property type="protein sequence ID" value="GKV01780.1"/>
    <property type="molecule type" value="Genomic_DNA"/>
</dbReference>
<evidence type="ECO:0000313" key="1">
    <source>
        <dbReference type="EMBL" id="GKV01780.1"/>
    </source>
</evidence>
<keyword evidence="2" id="KW-1185">Reference proteome</keyword>
<name>A0AAV5IN24_9ROSI</name>
<dbReference type="Proteomes" id="UP001054252">
    <property type="component" value="Unassembled WGS sequence"/>
</dbReference>
<accession>A0AAV5IN24</accession>